<evidence type="ECO:0000313" key="2">
    <source>
        <dbReference type="Proteomes" id="UP000299102"/>
    </source>
</evidence>
<proteinExistence type="predicted"/>
<dbReference type="EMBL" id="BGZK01000026">
    <property type="protein sequence ID" value="GBP07338.1"/>
    <property type="molecule type" value="Genomic_DNA"/>
</dbReference>
<accession>A0A4C1T1K3</accession>
<reference evidence="1 2" key="1">
    <citation type="journal article" date="2019" name="Commun. Biol.">
        <title>The bagworm genome reveals a unique fibroin gene that provides high tensile strength.</title>
        <authorList>
            <person name="Kono N."/>
            <person name="Nakamura H."/>
            <person name="Ohtoshi R."/>
            <person name="Tomita M."/>
            <person name="Numata K."/>
            <person name="Arakawa K."/>
        </authorList>
    </citation>
    <scope>NUCLEOTIDE SEQUENCE [LARGE SCALE GENOMIC DNA]</scope>
</reference>
<dbReference type="AlphaFoldDB" id="A0A4C1T1K3"/>
<organism evidence="1 2">
    <name type="scientific">Eumeta variegata</name>
    <name type="common">Bagworm moth</name>
    <name type="synonym">Eumeta japonica</name>
    <dbReference type="NCBI Taxonomy" id="151549"/>
    <lineage>
        <taxon>Eukaryota</taxon>
        <taxon>Metazoa</taxon>
        <taxon>Ecdysozoa</taxon>
        <taxon>Arthropoda</taxon>
        <taxon>Hexapoda</taxon>
        <taxon>Insecta</taxon>
        <taxon>Pterygota</taxon>
        <taxon>Neoptera</taxon>
        <taxon>Endopterygota</taxon>
        <taxon>Lepidoptera</taxon>
        <taxon>Glossata</taxon>
        <taxon>Ditrysia</taxon>
        <taxon>Tineoidea</taxon>
        <taxon>Psychidae</taxon>
        <taxon>Oiketicinae</taxon>
        <taxon>Eumeta</taxon>
    </lineage>
</organism>
<gene>
    <name evidence="1" type="ORF">EVAR_4731_1</name>
</gene>
<keyword evidence="2" id="KW-1185">Reference proteome</keyword>
<evidence type="ECO:0000313" key="1">
    <source>
        <dbReference type="EMBL" id="GBP07338.1"/>
    </source>
</evidence>
<name>A0A4C1T1K3_EUMVA</name>
<dbReference type="Proteomes" id="UP000299102">
    <property type="component" value="Unassembled WGS sequence"/>
</dbReference>
<sequence length="161" mass="18124">MARLCPATRRDSMGRIGARAHRPYVYYLIVRDFSALYLKLLPLFEGKNFTPENRFASIANRQSDLPFATRPKKTGSFHVTLARPLPNRLARAAVTLARCTRVDRRRRQAAFVGGVHSLHATAAPAGNRVGAVSERTRKRGRCGPSRELELHSLMIWGMLQK</sequence>
<comment type="caution">
    <text evidence="1">The sequence shown here is derived from an EMBL/GenBank/DDBJ whole genome shotgun (WGS) entry which is preliminary data.</text>
</comment>
<protein>
    <submittedName>
        <fullName evidence="1">Uncharacterized protein</fullName>
    </submittedName>
</protein>